<evidence type="ECO:0000256" key="1">
    <source>
        <dbReference type="SAM" id="Phobius"/>
    </source>
</evidence>
<name>A0ABS7Z252_9FIRM</name>
<keyword evidence="1" id="KW-1133">Transmembrane helix</keyword>
<protein>
    <submittedName>
        <fullName evidence="2">Uncharacterized protein</fullName>
    </submittedName>
</protein>
<dbReference type="RefSeq" id="WP_209771019.1">
    <property type="nucleotide sequence ID" value="NZ_JAGGLO010000001.1"/>
</dbReference>
<dbReference type="EMBL" id="JAIWIY010000001">
    <property type="protein sequence ID" value="MCA2096836.1"/>
    <property type="molecule type" value="Genomic_DNA"/>
</dbReference>
<evidence type="ECO:0000313" key="3">
    <source>
        <dbReference type="Proteomes" id="UP001198374"/>
    </source>
</evidence>
<reference evidence="3" key="1">
    <citation type="submission" date="2023-07" db="EMBL/GenBank/DDBJ databases">
        <title>FDA dAtabase for Regulatory Grade micrObial Sequences (FDA-ARGOS): Supporting development and validation of Infectious Disease Dx tests.</title>
        <authorList>
            <person name="Sproer C."/>
            <person name="Gronow S."/>
            <person name="Severitt S."/>
            <person name="Schroder I."/>
            <person name="Tallon L."/>
            <person name="Sadzewicz L."/>
            <person name="Zhao X."/>
            <person name="Boylan J."/>
            <person name="Ott S."/>
            <person name="Bowen H."/>
            <person name="Vavikolanu K."/>
            <person name="Hazen T."/>
            <person name="Aluvathingal J."/>
            <person name="Nadendla S."/>
            <person name="Lowell S."/>
            <person name="Myers T."/>
            <person name="Yan Y."/>
        </authorList>
    </citation>
    <scope>NUCLEOTIDE SEQUENCE [LARGE SCALE GENOMIC DNA]</scope>
    <source>
        <strain evidence="3">FDAARGOS_1538</strain>
    </source>
</reference>
<comment type="caution">
    <text evidence="2">The sequence shown here is derived from an EMBL/GenBank/DDBJ whole genome shotgun (WGS) entry which is preliminary data.</text>
</comment>
<keyword evidence="1" id="KW-0472">Membrane</keyword>
<feature type="transmembrane region" description="Helical" evidence="1">
    <location>
        <begin position="59"/>
        <end position="81"/>
    </location>
</feature>
<feature type="transmembrane region" description="Helical" evidence="1">
    <location>
        <begin position="33"/>
        <end position="53"/>
    </location>
</feature>
<evidence type="ECO:0000313" key="2">
    <source>
        <dbReference type="EMBL" id="MCA2096836.1"/>
    </source>
</evidence>
<keyword evidence="1" id="KW-0812">Transmembrane</keyword>
<organism evidence="2 3">
    <name type="scientific">Anaerococcus degeneri</name>
    <dbReference type="NCBI Taxonomy" id="361500"/>
    <lineage>
        <taxon>Bacteria</taxon>
        <taxon>Bacillati</taxon>
        <taxon>Bacillota</taxon>
        <taxon>Tissierellia</taxon>
        <taxon>Tissierellales</taxon>
        <taxon>Peptoniphilaceae</taxon>
        <taxon>Anaerococcus</taxon>
    </lineage>
</organism>
<gene>
    <name evidence="2" type="ORF">LDJ82_08020</name>
</gene>
<sequence>MRLAGVSLLITIFILFLPLIGQILICKHIKGRAGLILPGISFIISIIYMLNIPDIDGNVWPAVLTTLVIANIPTIIFYLIYRYYNQKEKQKDELDKMEIMDM</sequence>
<dbReference type="Proteomes" id="UP001198374">
    <property type="component" value="Unassembled WGS sequence"/>
</dbReference>
<proteinExistence type="predicted"/>
<keyword evidence="3" id="KW-1185">Reference proteome</keyword>
<accession>A0ABS7Z252</accession>
<feature type="transmembrane region" description="Helical" evidence="1">
    <location>
        <begin position="6"/>
        <end position="26"/>
    </location>
</feature>